<gene>
    <name evidence="6" type="ORF">GCM10012289_73590</name>
</gene>
<comment type="caution">
    <text evidence="6">The sequence shown here is derived from an EMBL/GenBank/DDBJ whole genome shotgun (WGS) entry which is preliminary data.</text>
</comment>
<dbReference type="Pfam" id="PF01068">
    <property type="entry name" value="DNA_ligase_A_M"/>
    <property type="match status" value="1"/>
</dbReference>
<dbReference type="Gene3D" id="2.40.50.140">
    <property type="entry name" value="Nucleic acid-binding proteins"/>
    <property type="match status" value="1"/>
</dbReference>
<dbReference type="SUPFAM" id="SSF56091">
    <property type="entry name" value="DNA ligase/mRNA capping enzyme, catalytic domain"/>
    <property type="match status" value="1"/>
</dbReference>
<keyword evidence="3 6" id="KW-0436">Ligase</keyword>
<dbReference type="Gene3D" id="3.30.470.30">
    <property type="entry name" value="DNA ligase/mRNA capping enzyme"/>
    <property type="match status" value="1"/>
</dbReference>
<dbReference type="NCBIfam" id="TIGR02779">
    <property type="entry name" value="NHEJ_ligase_lig"/>
    <property type="match status" value="1"/>
</dbReference>
<protein>
    <recommendedName>
        <fullName evidence="2">DNA ligase (ATP)</fullName>
        <ecNumber evidence="2">6.5.1.1</ecNumber>
    </recommendedName>
</protein>
<dbReference type="RefSeq" id="WP_189128851.1">
    <property type="nucleotide sequence ID" value="NZ_BMNH01000042.1"/>
</dbReference>
<dbReference type="GO" id="GO:0006310">
    <property type="term" value="P:DNA recombination"/>
    <property type="evidence" value="ECO:0007669"/>
    <property type="project" value="InterPro"/>
</dbReference>
<dbReference type="SUPFAM" id="SSF50249">
    <property type="entry name" value="Nucleic acid-binding proteins"/>
    <property type="match status" value="1"/>
</dbReference>
<accession>A0A917ZIG1</accession>
<dbReference type="InterPro" id="IPR014146">
    <property type="entry name" value="LigD_ligase_dom"/>
</dbReference>
<comment type="similarity">
    <text evidence="1">Belongs to the ATP-dependent DNA ligase family.</text>
</comment>
<dbReference type="EC" id="6.5.1.1" evidence="2"/>
<dbReference type="Gene3D" id="3.30.1490.70">
    <property type="match status" value="1"/>
</dbReference>
<evidence type="ECO:0000256" key="4">
    <source>
        <dbReference type="ARBA" id="ARBA00034003"/>
    </source>
</evidence>
<reference evidence="6" key="1">
    <citation type="journal article" date="2014" name="Int. J. Syst. Evol. Microbiol.">
        <title>Complete genome sequence of Corynebacterium casei LMG S-19264T (=DSM 44701T), isolated from a smear-ripened cheese.</title>
        <authorList>
            <consortium name="US DOE Joint Genome Institute (JGI-PGF)"/>
            <person name="Walter F."/>
            <person name="Albersmeier A."/>
            <person name="Kalinowski J."/>
            <person name="Ruckert C."/>
        </authorList>
    </citation>
    <scope>NUCLEOTIDE SEQUENCE</scope>
    <source>
        <strain evidence="6">CGMCC 4.7368</strain>
    </source>
</reference>
<organism evidence="6 7">
    <name type="scientific">Nonomuraea cavernae</name>
    <dbReference type="NCBI Taxonomy" id="2045107"/>
    <lineage>
        <taxon>Bacteria</taxon>
        <taxon>Bacillati</taxon>
        <taxon>Actinomycetota</taxon>
        <taxon>Actinomycetes</taxon>
        <taxon>Streptosporangiales</taxon>
        <taxon>Streptosporangiaceae</taxon>
        <taxon>Nonomuraea</taxon>
    </lineage>
</organism>
<dbReference type="CDD" id="cd07906">
    <property type="entry name" value="Adenylation_DNA_ligase_LigD_LigC"/>
    <property type="match status" value="1"/>
</dbReference>
<dbReference type="GO" id="GO:0003910">
    <property type="term" value="F:DNA ligase (ATP) activity"/>
    <property type="evidence" value="ECO:0007669"/>
    <property type="project" value="UniProtKB-EC"/>
</dbReference>
<dbReference type="Proteomes" id="UP000646523">
    <property type="component" value="Unassembled WGS sequence"/>
</dbReference>
<dbReference type="InterPro" id="IPR012309">
    <property type="entry name" value="DNA_ligase_ATP-dep_C"/>
</dbReference>
<dbReference type="AlphaFoldDB" id="A0A917ZIG1"/>
<name>A0A917ZIG1_9ACTN</name>
<dbReference type="PANTHER" id="PTHR45674">
    <property type="entry name" value="DNA LIGASE 1/3 FAMILY MEMBER"/>
    <property type="match status" value="1"/>
</dbReference>
<proteinExistence type="inferred from homology"/>
<dbReference type="CDD" id="cd07971">
    <property type="entry name" value="OBF_DNA_ligase_LigD"/>
    <property type="match status" value="1"/>
</dbReference>
<dbReference type="Pfam" id="PF04679">
    <property type="entry name" value="DNA_ligase_A_C"/>
    <property type="match status" value="1"/>
</dbReference>
<evidence type="ECO:0000313" key="7">
    <source>
        <dbReference type="Proteomes" id="UP000646523"/>
    </source>
</evidence>
<sequence length="341" mass="37601">MGRLPTYHPMLAQLGSLPPAAQDDAWSTEMKWDGVRALAYVEAGAVRLVSRTGRDMTASYPELCPMAGAVDGHDVVLDGEIIAFDDAGRPSFGTLAPRMQQRNPLKVAQLVRAVPVTYMIFDVLHVDDRSVVRLPYDERRELLERLVTPGFRWQTPVAFRGGSRAALAASRELGLEGVVVKRRTSPYRPGRRSPEWTKVKNVSHREVVIGGWKPGTGRRGGRIGSLLLGAHDPAGRLLYVGHVGTGFTDAMLADLRERLAPLERPDSPFTEPVPREYARDAHWVEPRLVGEVRYAEVTADGRLRHPSWRGLRPDKEPGRVMAADVRIDLPSAMDDPGSATG</sequence>
<evidence type="ECO:0000259" key="5">
    <source>
        <dbReference type="PROSITE" id="PS50160"/>
    </source>
</evidence>
<dbReference type="EMBL" id="BMNH01000042">
    <property type="protein sequence ID" value="GGO82412.1"/>
    <property type="molecule type" value="Genomic_DNA"/>
</dbReference>
<dbReference type="PROSITE" id="PS50160">
    <property type="entry name" value="DNA_LIGASE_A3"/>
    <property type="match status" value="1"/>
</dbReference>
<evidence type="ECO:0000256" key="3">
    <source>
        <dbReference type="ARBA" id="ARBA00022598"/>
    </source>
</evidence>
<dbReference type="GO" id="GO:0005524">
    <property type="term" value="F:ATP binding"/>
    <property type="evidence" value="ECO:0007669"/>
    <property type="project" value="InterPro"/>
</dbReference>
<reference evidence="6" key="2">
    <citation type="submission" date="2020-09" db="EMBL/GenBank/DDBJ databases">
        <authorList>
            <person name="Sun Q."/>
            <person name="Zhou Y."/>
        </authorList>
    </citation>
    <scope>NUCLEOTIDE SEQUENCE</scope>
    <source>
        <strain evidence="6">CGMCC 4.7368</strain>
    </source>
</reference>
<keyword evidence="7" id="KW-1185">Reference proteome</keyword>
<evidence type="ECO:0000256" key="2">
    <source>
        <dbReference type="ARBA" id="ARBA00012727"/>
    </source>
</evidence>
<feature type="domain" description="ATP-dependent DNA ligase family profile" evidence="5">
    <location>
        <begin position="109"/>
        <end position="232"/>
    </location>
</feature>
<comment type="catalytic activity">
    <reaction evidence="4">
        <text>ATP + (deoxyribonucleotide)n-3'-hydroxyl + 5'-phospho-(deoxyribonucleotide)m = (deoxyribonucleotide)n+m + AMP + diphosphate.</text>
        <dbReference type="EC" id="6.5.1.1"/>
    </reaction>
</comment>
<evidence type="ECO:0000256" key="1">
    <source>
        <dbReference type="ARBA" id="ARBA00007572"/>
    </source>
</evidence>
<dbReference type="PANTHER" id="PTHR45674:SF4">
    <property type="entry name" value="DNA LIGASE 1"/>
    <property type="match status" value="1"/>
</dbReference>
<dbReference type="GO" id="GO:0006281">
    <property type="term" value="P:DNA repair"/>
    <property type="evidence" value="ECO:0007669"/>
    <property type="project" value="InterPro"/>
</dbReference>
<dbReference type="InterPro" id="IPR050191">
    <property type="entry name" value="ATP-dep_DNA_ligase"/>
</dbReference>
<dbReference type="InterPro" id="IPR012310">
    <property type="entry name" value="DNA_ligase_ATP-dep_cent"/>
</dbReference>
<evidence type="ECO:0000313" key="6">
    <source>
        <dbReference type="EMBL" id="GGO82412.1"/>
    </source>
</evidence>
<dbReference type="InterPro" id="IPR012340">
    <property type="entry name" value="NA-bd_OB-fold"/>
</dbReference>